<dbReference type="Gene3D" id="3.40.640.10">
    <property type="entry name" value="Type I PLP-dependent aspartate aminotransferase-like (Major domain)"/>
    <property type="match status" value="1"/>
</dbReference>
<protein>
    <submittedName>
        <fullName evidence="3">Class V aminotransferase</fullName>
    </submittedName>
</protein>
<keyword evidence="3" id="KW-0032">Aminotransferase</keyword>
<dbReference type="InterPro" id="IPR015424">
    <property type="entry name" value="PyrdxlP-dep_Trfase"/>
</dbReference>
<gene>
    <name evidence="3" type="ORF">COC42_10265</name>
</gene>
<accession>A0A2A4B3U7</accession>
<keyword evidence="3" id="KW-0808">Transferase</keyword>
<dbReference type="SUPFAM" id="SSF53383">
    <property type="entry name" value="PLP-dependent transferases"/>
    <property type="match status" value="1"/>
</dbReference>
<proteinExistence type="predicted"/>
<evidence type="ECO:0000259" key="2">
    <source>
        <dbReference type="Pfam" id="PF00266"/>
    </source>
</evidence>
<dbReference type="InterPro" id="IPR015421">
    <property type="entry name" value="PyrdxlP-dep_Trfase_major"/>
</dbReference>
<name>A0A2A4B3U7_9SPHN</name>
<dbReference type="InterPro" id="IPR015422">
    <property type="entry name" value="PyrdxlP-dep_Trfase_small"/>
</dbReference>
<evidence type="ECO:0000313" key="3">
    <source>
        <dbReference type="EMBL" id="PCD02750.1"/>
    </source>
</evidence>
<keyword evidence="4" id="KW-1185">Reference proteome</keyword>
<dbReference type="EMBL" id="NWMW01000002">
    <property type="protein sequence ID" value="PCD02750.1"/>
    <property type="molecule type" value="Genomic_DNA"/>
</dbReference>
<sequence length="388" mass="42193">MVAENQPVTTSYKHLFQRSLAANPDRLHMAAHSHHLWPDASWLGHQAAWEDAARLADTKWKRVMEEMWPAGQGHVARELALPDPSTVCFAGNTHDFLIRIVSAIPRRPVRILATAGEFHSFTRQVARWVEAGDVVLETVEADDALEARLVERARSGEHDLIVVSHVTFGTGRVFGALSDLAAVAAPEGPWVLVDGYHGFMAVETDFSAYAGALFYTAGGYKYAMAGEGVGFLHAPPGYAMRPAVTGWYAAFDDLTAPPGGVGYAPDGRRFLGATFDPSGLYRFVAVRDMLAREGLSTAVISAHVADLRDQLIGSLDKSALGDAEIVNPPGSMQARFLALRSPRAADWQAALLARDVYTDVRGDVLRIGLGLYHDARDVEQFCEIATKL</sequence>
<dbReference type="InterPro" id="IPR000192">
    <property type="entry name" value="Aminotrans_V_dom"/>
</dbReference>
<comment type="caution">
    <text evidence="3">The sequence shown here is derived from an EMBL/GenBank/DDBJ whole genome shotgun (WGS) entry which is preliminary data.</text>
</comment>
<evidence type="ECO:0000313" key="4">
    <source>
        <dbReference type="Proteomes" id="UP000218366"/>
    </source>
</evidence>
<reference evidence="3 4" key="1">
    <citation type="submission" date="2017-09" db="EMBL/GenBank/DDBJ databases">
        <title>Sphingomonas spermidinifaciens 9NM-10, whole genome shotgun sequence.</title>
        <authorList>
            <person name="Feng G."/>
            <person name="Zhu H."/>
        </authorList>
    </citation>
    <scope>NUCLEOTIDE SEQUENCE [LARGE SCALE GENOMIC DNA]</scope>
    <source>
        <strain evidence="3 4">9NM-10</strain>
    </source>
</reference>
<keyword evidence="1" id="KW-0663">Pyridoxal phosphate</keyword>
<dbReference type="Gene3D" id="3.90.1150.10">
    <property type="entry name" value="Aspartate Aminotransferase, domain 1"/>
    <property type="match status" value="1"/>
</dbReference>
<dbReference type="GO" id="GO:0008483">
    <property type="term" value="F:transaminase activity"/>
    <property type="evidence" value="ECO:0007669"/>
    <property type="project" value="UniProtKB-KW"/>
</dbReference>
<dbReference type="Proteomes" id="UP000218366">
    <property type="component" value="Unassembled WGS sequence"/>
</dbReference>
<evidence type="ECO:0000256" key="1">
    <source>
        <dbReference type="ARBA" id="ARBA00022898"/>
    </source>
</evidence>
<feature type="domain" description="Aminotransferase class V" evidence="2">
    <location>
        <begin position="106"/>
        <end position="318"/>
    </location>
</feature>
<dbReference type="AlphaFoldDB" id="A0A2A4B3U7"/>
<organism evidence="3 4">
    <name type="scientific">Sphingomonas spermidinifaciens</name>
    <dbReference type="NCBI Taxonomy" id="1141889"/>
    <lineage>
        <taxon>Bacteria</taxon>
        <taxon>Pseudomonadati</taxon>
        <taxon>Pseudomonadota</taxon>
        <taxon>Alphaproteobacteria</taxon>
        <taxon>Sphingomonadales</taxon>
        <taxon>Sphingomonadaceae</taxon>
        <taxon>Sphingomonas</taxon>
    </lineage>
</organism>
<dbReference type="Pfam" id="PF00266">
    <property type="entry name" value="Aminotran_5"/>
    <property type="match status" value="1"/>
</dbReference>